<accession>A0A381SQA5</accession>
<sequence>MVRTSNDRQRRATLGVLVGAWLLMVVPMAAAQEEVDSRWAPWIGCWQDLDEMAQAPLLCVVPLDREAGVELLTVLDGQVVSRESIVTDGEQHLLTREECGGWERAEFSGDARRIYVRSEFNCGDSPPRTSTGVMSMVSPSEWLDVRTTKVDGQNFPWVVRYRQASRADFQAAGQGDLIGTQDLDARMARMAASIPIAVDDVIEAVEKVSTETVEIWVLERAEPLALDASKLIEMADAGVPASVIDIVVAVSYPDKFAVNQGYPSGRSTAESGVALRGAGYGSRVGFDPFQNPFYDPYARYGYYSAYGYGPRYSVGFYSGRYGYPYGRLGGYGGYGYGYSGFGGYRTFGYGPIVVVERDDSGPSTRQGRVVSGGGYTRSGGGGPNGRVARPRSSGSESAGTASSGRASQAARAPRSSGSSPQSTGRRAMPRPSGGN</sequence>
<organism evidence="2">
    <name type="scientific">marine metagenome</name>
    <dbReference type="NCBI Taxonomy" id="408172"/>
    <lineage>
        <taxon>unclassified sequences</taxon>
        <taxon>metagenomes</taxon>
        <taxon>ecological metagenomes</taxon>
    </lineage>
</organism>
<dbReference type="AlphaFoldDB" id="A0A381SQA5"/>
<feature type="region of interest" description="Disordered" evidence="1">
    <location>
        <begin position="356"/>
        <end position="435"/>
    </location>
</feature>
<evidence type="ECO:0000313" key="2">
    <source>
        <dbReference type="EMBL" id="SVA06182.1"/>
    </source>
</evidence>
<feature type="compositionally biased region" description="Low complexity" evidence="1">
    <location>
        <begin position="385"/>
        <end position="426"/>
    </location>
</feature>
<protein>
    <submittedName>
        <fullName evidence="2">Uncharacterized protein</fullName>
    </submittedName>
</protein>
<gene>
    <name evidence="2" type="ORF">METZ01_LOCUS59036</name>
</gene>
<dbReference type="EMBL" id="UINC01003420">
    <property type="protein sequence ID" value="SVA06182.1"/>
    <property type="molecule type" value="Genomic_DNA"/>
</dbReference>
<name>A0A381SQA5_9ZZZZ</name>
<reference evidence="2" key="1">
    <citation type="submission" date="2018-05" db="EMBL/GenBank/DDBJ databases">
        <authorList>
            <person name="Lanie J.A."/>
            <person name="Ng W.-L."/>
            <person name="Kazmierczak K.M."/>
            <person name="Andrzejewski T.M."/>
            <person name="Davidsen T.M."/>
            <person name="Wayne K.J."/>
            <person name="Tettelin H."/>
            <person name="Glass J.I."/>
            <person name="Rusch D."/>
            <person name="Podicherti R."/>
            <person name="Tsui H.-C.T."/>
            <person name="Winkler M.E."/>
        </authorList>
    </citation>
    <scope>NUCLEOTIDE SEQUENCE</scope>
</reference>
<evidence type="ECO:0000256" key="1">
    <source>
        <dbReference type="SAM" id="MobiDB-lite"/>
    </source>
</evidence>
<proteinExistence type="predicted"/>
<feature type="compositionally biased region" description="Gly residues" evidence="1">
    <location>
        <begin position="370"/>
        <end position="384"/>
    </location>
</feature>